<proteinExistence type="predicted"/>
<reference evidence="1 2" key="1">
    <citation type="submission" date="2018-11" db="EMBL/GenBank/DDBJ databases">
        <title>Genetic determinants and prediction of antibiotic resistance phenotypes in Helicobacter pylori.</title>
        <authorList>
            <person name="Wagner K."/>
        </authorList>
    </citation>
    <scope>NUCLEOTIDE SEQUENCE [LARGE SCALE GENOMIC DNA]</scope>
    <source>
        <strain evidence="1 2">ZH70</strain>
    </source>
</reference>
<dbReference type="EMBL" id="RJGP01000278">
    <property type="protein sequence ID" value="RVZ39574.1"/>
    <property type="molecule type" value="Genomic_DNA"/>
</dbReference>
<dbReference type="Proteomes" id="UP000289022">
    <property type="component" value="Unassembled WGS sequence"/>
</dbReference>
<evidence type="ECO:0000313" key="1">
    <source>
        <dbReference type="EMBL" id="RVZ39574.1"/>
    </source>
</evidence>
<gene>
    <name evidence="1" type="ORF">EC518_06150</name>
</gene>
<accession>A0A438XNJ0</accession>
<sequence>MIKSFGWIFKSVLRGSVSFGGVKGVFIAKVSPYPLKRMVFTTNKKHPLKFWLSIFDVGG</sequence>
<dbReference type="AlphaFoldDB" id="A0A438XNJ0"/>
<evidence type="ECO:0000313" key="2">
    <source>
        <dbReference type="Proteomes" id="UP000289022"/>
    </source>
</evidence>
<comment type="caution">
    <text evidence="1">The sequence shown here is derived from an EMBL/GenBank/DDBJ whole genome shotgun (WGS) entry which is preliminary data.</text>
</comment>
<organism evidence="1 2">
    <name type="scientific">Helicobacter pylori</name>
    <name type="common">Campylobacter pylori</name>
    <dbReference type="NCBI Taxonomy" id="210"/>
    <lineage>
        <taxon>Bacteria</taxon>
        <taxon>Pseudomonadati</taxon>
        <taxon>Campylobacterota</taxon>
        <taxon>Epsilonproteobacteria</taxon>
        <taxon>Campylobacterales</taxon>
        <taxon>Helicobacteraceae</taxon>
        <taxon>Helicobacter</taxon>
    </lineage>
</organism>
<name>A0A438XNJ0_HELPX</name>
<protein>
    <submittedName>
        <fullName evidence="1">Uncharacterized protein</fullName>
    </submittedName>
</protein>